<dbReference type="Proteomes" id="UP000199515">
    <property type="component" value="Unassembled WGS sequence"/>
</dbReference>
<dbReference type="OrthoDB" id="3624419at2"/>
<name>A0A1H3HD41_9PSEU</name>
<dbReference type="RefSeq" id="WP_091291580.1">
    <property type="nucleotide sequence ID" value="NZ_FNON01000004.1"/>
</dbReference>
<sequence>MRRMLVAAAVLASMLVPGVASAAPICTLAKPTANGVLYKGEVYEFRATGCPARAKAHLAWRLVVDMPLSKDIESNGRGEWYMQYRVDDFSLSLSTAMWVTFDNGVRTNSIDVSIAARP</sequence>
<dbReference type="EMBL" id="FNON01000004">
    <property type="protein sequence ID" value="SDY13377.1"/>
    <property type="molecule type" value="Genomic_DNA"/>
</dbReference>
<accession>A0A1H3HD41</accession>
<gene>
    <name evidence="2" type="ORF">SAMN05421504_104616</name>
</gene>
<feature type="signal peptide" evidence="1">
    <location>
        <begin position="1"/>
        <end position="22"/>
    </location>
</feature>
<evidence type="ECO:0000256" key="1">
    <source>
        <dbReference type="SAM" id="SignalP"/>
    </source>
</evidence>
<protein>
    <submittedName>
        <fullName evidence="2">Uncharacterized protein</fullName>
    </submittedName>
</protein>
<keyword evidence="1" id="KW-0732">Signal</keyword>
<proteinExistence type="predicted"/>
<feature type="chain" id="PRO_5011736670" evidence="1">
    <location>
        <begin position="23"/>
        <end position="118"/>
    </location>
</feature>
<organism evidence="2 3">
    <name type="scientific">Amycolatopsis xylanica</name>
    <dbReference type="NCBI Taxonomy" id="589385"/>
    <lineage>
        <taxon>Bacteria</taxon>
        <taxon>Bacillati</taxon>
        <taxon>Actinomycetota</taxon>
        <taxon>Actinomycetes</taxon>
        <taxon>Pseudonocardiales</taxon>
        <taxon>Pseudonocardiaceae</taxon>
        <taxon>Amycolatopsis</taxon>
    </lineage>
</organism>
<dbReference type="AlphaFoldDB" id="A0A1H3HD41"/>
<reference evidence="2 3" key="1">
    <citation type="submission" date="2016-10" db="EMBL/GenBank/DDBJ databases">
        <authorList>
            <person name="de Groot N.N."/>
        </authorList>
    </citation>
    <scope>NUCLEOTIDE SEQUENCE [LARGE SCALE GENOMIC DNA]</scope>
    <source>
        <strain evidence="2 3">CPCC 202699</strain>
    </source>
</reference>
<evidence type="ECO:0000313" key="2">
    <source>
        <dbReference type="EMBL" id="SDY13377.1"/>
    </source>
</evidence>
<dbReference type="STRING" id="589385.SAMN05421504_104616"/>
<evidence type="ECO:0000313" key="3">
    <source>
        <dbReference type="Proteomes" id="UP000199515"/>
    </source>
</evidence>
<keyword evidence="3" id="KW-1185">Reference proteome</keyword>